<feature type="region of interest" description="Disordered" evidence="1">
    <location>
        <begin position="1"/>
        <end position="103"/>
    </location>
</feature>
<sequence length="132" mass="14436">MANIQLENSIAFPLGTAGTRSGIEKRTPLGARRHHDSQLKERTGKNKKRRASQRKSVPDPATNRGVPTPPPPTAPAATVAAVRQAEASPETQPPPSSWKACRPPSFLIRRRSETARKICSNPVTRLYVLEPI</sequence>
<dbReference type="InParanoid" id="A0A6J2XQ17"/>
<proteinExistence type="predicted"/>
<accession>A0A6J2XQ17</accession>
<name>A0A6J2XQ17_SITOR</name>
<keyword evidence="2" id="KW-1185">Reference proteome</keyword>
<gene>
    <name evidence="3" type="primary">LOC115880170</name>
</gene>
<protein>
    <submittedName>
        <fullName evidence="3">Uncharacterized protein LOC115880170</fullName>
    </submittedName>
</protein>
<dbReference type="AlphaFoldDB" id="A0A6J2XQ17"/>
<evidence type="ECO:0000313" key="3">
    <source>
        <dbReference type="RefSeq" id="XP_030753166.1"/>
    </source>
</evidence>
<reference evidence="3" key="1">
    <citation type="submission" date="2025-08" db="UniProtKB">
        <authorList>
            <consortium name="RefSeq"/>
        </authorList>
    </citation>
    <scope>IDENTIFICATION</scope>
    <source>
        <tissue evidence="3">Gonads</tissue>
    </source>
</reference>
<evidence type="ECO:0000313" key="2">
    <source>
        <dbReference type="Proteomes" id="UP000504635"/>
    </source>
</evidence>
<dbReference type="RefSeq" id="XP_030753166.1">
    <property type="nucleotide sequence ID" value="XM_030897306.1"/>
</dbReference>
<dbReference type="Proteomes" id="UP000504635">
    <property type="component" value="Unplaced"/>
</dbReference>
<dbReference type="KEGG" id="soy:115880170"/>
<organism evidence="2 3">
    <name type="scientific">Sitophilus oryzae</name>
    <name type="common">Rice weevil</name>
    <name type="synonym">Curculio oryzae</name>
    <dbReference type="NCBI Taxonomy" id="7048"/>
    <lineage>
        <taxon>Eukaryota</taxon>
        <taxon>Metazoa</taxon>
        <taxon>Ecdysozoa</taxon>
        <taxon>Arthropoda</taxon>
        <taxon>Hexapoda</taxon>
        <taxon>Insecta</taxon>
        <taxon>Pterygota</taxon>
        <taxon>Neoptera</taxon>
        <taxon>Endopterygota</taxon>
        <taxon>Coleoptera</taxon>
        <taxon>Polyphaga</taxon>
        <taxon>Cucujiformia</taxon>
        <taxon>Curculionidae</taxon>
        <taxon>Dryophthorinae</taxon>
        <taxon>Sitophilus</taxon>
    </lineage>
</organism>
<evidence type="ECO:0000256" key="1">
    <source>
        <dbReference type="SAM" id="MobiDB-lite"/>
    </source>
</evidence>
<dbReference type="GeneID" id="115880170"/>